<evidence type="ECO:0000313" key="2">
    <source>
        <dbReference type="Proteomes" id="UP000242850"/>
    </source>
</evidence>
<keyword evidence="1" id="KW-0456">Lyase</keyword>
<organism evidence="1 2">
    <name type="scientific">Caloramator fervidus</name>
    <dbReference type="NCBI Taxonomy" id="29344"/>
    <lineage>
        <taxon>Bacteria</taxon>
        <taxon>Bacillati</taxon>
        <taxon>Bacillota</taxon>
        <taxon>Clostridia</taxon>
        <taxon>Eubacteriales</taxon>
        <taxon>Clostridiaceae</taxon>
        <taxon>Caloramator</taxon>
    </lineage>
</organism>
<gene>
    <name evidence="1" type="ORF">SAMN05660865_00303</name>
</gene>
<protein>
    <submittedName>
        <fullName evidence="1">Cystathionine beta-lyase family protein involved in aluminum resistance</fullName>
    </submittedName>
</protein>
<dbReference type="OrthoDB" id="9764766at2"/>
<dbReference type="InterPro" id="IPR015424">
    <property type="entry name" value="PyrdxlP-dep_Trfase"/>
</dbReference>
<dbReference type="AlphaFoldDB" id="A0A1H5S8Z1"/>
<dbReference type="GO" id="GO:0016829">
    <property type="term" value="F:lyase activity"/>
    <property type="evidence" value="ECO:0007669"/>
    <property type="project" value="UniProtKB-KW"/>
</dbReference>
<reference evidence="2" key="1">
    <citation type="submission" date="2016-10" db="EMBL/GenBank/DDBJ databases">
        <authorList>
            <person name="Varghese N."/>
            <person name="Submissions S."/>
        </authorList>
    </citation>
    <scope>NUCLEOTIDE SEQUENCE [LARGE SCALE GENOMIC DNA]</scope>
    <source>
        <strain evidence="2">DSM 5463</strain>
    </source>
</reference>
<keyword evidence="2" id="KW-1185">Reference proteome</keyword>
<dbReference type="Pfam" id="PF06838">
    <property type="entry name" value="Met_gamma_lyase"/>
    <property type="match status" value="1"/>
</dbReference>
<name>A0A1H5S8Z1_9CLOT</name>
<dbReference type="SUPFAM" id="SSF53383">
    <property type="entry name" value="PLP-dependent transferases"/>
    <property type="match status" value="1"/>
</dbReference>
<dbReference type="EMBL" id="FNUK01000002">
    <property type="protein sequence ID" value="SEF46945.1"/>
    <property type="molecule type" value="Genomic_DNA"/>
</dbReference>
<dbReference type="Gene3D" id="3.90.1150.60">
    <property type="entry name" value="Methioning gamme-lyase, C-terminal domain"/>
    <property type="match status" value="1"/>
</dbReference>
<proteinExistence type="predicted"/>
<dbReference type="Proteomes" id="UP000242850">
    <property type="component" value="Unassembled WGS sequence"/>
</dbReference>
<dbReference type="PANTHER" id="PTHR46658">
    <property type="entry name" value="CYS OR MET METABOLISM PYRIDOXAL-PHOSPHATE-DEPENDENT ENZYME"/>
    <property type="match status" value="1"/>
</dbReference>
<dbReference type="RefSeq" id="WP_103895324.1">
    <property type="nucleotide sequence ID" value="NZ_FNUK01000002.1"/>
</dbReference>
<dbReference type="InterPro" id="IPR015421">
    <property type="entry name" value="PyrdxlP-dep_Trfase_major"/>
</dbReference>
<evidence type="ECO:0000313" key="1">
    <source>
        <dbReference type="EMBL" id="SEF46945.1"/>
    </source>
</evidence>
<accession>A0A1H5S8Z1</accession>
<dbReference type="Gene3D" id="3.40.640.10">
    <property type="entry name" value="Type I PLP-dependent aspartate aminotransferase-like (Major domain)"/>
    <property type="match status" value="1"/>
</dbReference>
<dbReference type="InterPro" id="IPR009651">
    <property type="entry name" value="Met_g_lyase_put"/>
</dbReference>
<sequence length="427" mass="47054">MLEATKKLLIEKYNFSPKVIELAEKALQDIEKYFKEIDEVKEYNQIKVLKAMQDEKLSEAHFTFSTGYGYGDIGRDTLDRVYAKVFNCEDALVRPHIVSGTHAITIALFGNLKPNDTLLSITGKPYDTLLQVIGIEGSNMGSLIEYGVNYKQVDLLSDGKINLEEVEKVVKSDPTIKMVAIQRSTGYAWRPSLQIKDIEEAIKVVKSINKDIICFVDNCYGEFIDTKEPTDVGADLIAGSLIKNIGGGIAPTGGYVAGKKVYVENAAYRLTAPGIGRECGSTFGVIRQMFQGLFLAPHITAEALKSAIFTSRLLEIAGFEVSPKYYEKRSDIIQAIKFNDREKLIKFIKGIQKGSPVDSFVDCEPWDMPGYTDQVIMAAGAFIQGSSIELSADAPIRPPYIAYVQGGLTFEHAKVGILKGLSNILDG</sequence>
<dbReference type="PANTHER" id="PTHR46658:SF1">
    <property type="entry name" value="CYS OR MET METABOLISM PYRIDOXAL-PHOSPHATE-DEPENDENT ENZYME"/>
    <property type="match status" value="1"/>
</dbReference>